<dbReference type="PANTHER" id="PTHR43157">
    <property type="entry name" value="PHOSPHATIDYLINOSITOL-GLYCAN BIOSYNTHESIS CLASS F PROTEIN-RELATED"/>
    <property type="match status" value="1"/>
</dbReference>
<evidence type="ECO:0000313" key="2">
    <source>
        <dbReference type="EMBL" id="CAJ1506192.1"/>
    </source>
</evidence>
<reference evidence="2 3" key="1">
    <citation type="submission" date="2023-08" db="EMBL/GenBank/DDBJ databases">
        <authorList>
            <person name="Folkvardsen B D."/>
            <person name="Norman A."/>
        </authorList>
    </citation>
    <scope>NUCLEOTIDE SEQUENCE [LARGE SCALE GENOMIC DNA]</scope>
    <source>
        <strain evidence="2 3">Mu0083</strain>
    </source>
</reference>
<organism evidence="2 3">
    <name type="scientific">[Mycobacterium] kokjensenii</name>
    <dbReference type="NCBI Taxonomy" id="3064287"/>
    <lineage>
        <taxon>Bacteria</taxon>
        <taxon>Bacillati</taxon>
        <taxon>Actinomycetota</taxon>
        <taxon>Actinomycetes</taxon>
        <taxon>Mycobacteriales</taxon>
        <taxon>Mycobacteriaceae</taxon>
        <taxon>Mycolicibacter</taxon>
    </lineage>
</organism>
<dbReference type="InterPro" id="IPR002347">
    <property type="entry name" value="SDR_fam"/>
</dbReference>
<dbReference type="NCBIfam" id="NF004513">
    <property type="entry name" value="PRK05854.1"/>
    <property type="match status" value="1"/>
</dbReference>
<name>A0ABM9LX47_9MYCO</name>
<accession>A0ABM9LX47</accession>
<keyword evidence="3" id="KW-1185">Reference proteome</keyword>
<dbReference type="PRINTS" id="PR00081">
    <property type="entry name" value="GDHRDH"/>
</dbReference>
<protein>
    <submittedName>
        <fullName evidence="2">SDR family oxidoreductase</fullName>
    </submittedName>
</protein>
<sequence length="303" mass="32188">MYLVPDQRGKLAVVTGANSGTGKETAKRLAGAGADVILAVRTPAKGEQAAAEIRAAHPDARLQVRRLDLADLSTVRSFAADLIGEGRPLDLLVNNAGVMNVPQRMESADGFELQLASNFLGPFALTVELLGALRAAPAPRVATMSSGTANYGRIDFDDLQSTRDYSPYRAYAQSKLADLLMMVRLAELAAERDWPLLSVGAHPGYTRTNLMTSGPQLGGHRPSLLESVAYKAIPSQGPERGAEPLLYAATSPHAVAGGYYGPRWWLVGAATRAGLPRTGRDKAAAARLWAEAERLTGVSVSDR</sequence>
<keyword evidence="1" id="KW-0560">Oxidoreductase</keyword>
<dbReference type="Gene3D" id="3.40.50.720">
    <property type="entry name" value="NAD(P)-binding Rossmann-like Domain"/>
    <property type="match status" value="1"/>
</dbReference>
<dbReference type="Pfam" id="PF00106">
    <property type="entry name" value="adh_short"/>
    <property type="match status" value="1"/>
</dbReference>
<evidence type="ECO:0000313" key="3">
    <source>
        <dbReference type="Proteomes" id="UP001190336"/>
    </source>
</evidence>
<dbReference type="SUPFAM" id="SSF51735">
    <property type="entry name" value="NAD(P)-binding Rossmann-fold domains"/>
    <property type="match status" value="1"/>
</dbReference>
<dbReference type="RefSeq" id="WP_308474525.1">
    <property type="nucleotide sequence ID" value="NZ_OY726394.1"/>
</dbReference>
<evidence type="ECO:0000256" key="1">
    <source>
        <dbReference type="ARBA" id="ARBA00023002"/>
    </source>
</evidence>
<dbReference type="PANTHER" id="PTHR43157:SF31">
    <property type="entry name" value="PHOSPHATIDYLINOSITOL-GLYCAN BIOSYNTHESIS CLASS F PROTEIN"/>
    <property type="match status" value="1"/>
</dbReference>
<dbReference type="EMBL" id="OY726394">
    <property type="protein sequence ID" value="CAJ1506192.1"/>
    <property type="molecule type" value="Genomic_DNA"/>
</dbReference>
<gene>
    <name evidence="2" type="ORF">MU0083_003884</name>
</gene>
<proteinExistence type="predicted"/>
<dbReference type="InterPro" id="IPR036291">
    <property type="entry name" value="NAD(P)-bd_dom_sf"/>
</dbReference>
<dbReference type="Proteomes" id="UP001190336">
    <property type="component" value="Chromosome"/>
</dbReference>